<feature type="chain" id="PRO_5016030234" description="DUF1501 domain-containing protein" evidence="1">
    <location>
        <begin position="30"/>
        <end position="465"/>
    </location>
</feature>
<sequence>MKQKGDNSRRRFIKQASLAALGLSAPVSAMIQFKAVNAMMSAPPPPPFGNYKALVFVFLGGGNDSFNMLMPNTTSEYNDYATTRSNLAIPQNDLFGIAGNNYGLHPNLGGIKQLFDQGDAAMVANVGTLIEPTTVNQYQQGTAPIPVGLFSHLDQYNHWHSGRADQRVNVGWGGQIADLLGSTNINQNISMNVSLSGSNLFQFGNQTVEFAMNQNGPKLPFYYNETWGNNQERRAMTDSLLAHNYSDPFQKTYADTFRKSIEASIEFEQAVNSLPGFNTAFSASSISQEMEMIAKTIAVRDTLGFERQIFFVQHNGWDHHDDLLINHANGMQEVNDAMVEFKNVLDEMGVFSDVTTFVGSEFARTLTSNGNGSDHAWGGNAILMGGDVIGNNVYGNYPSLQINSPQYLDGGVLVPTTATDSMFSELALWYGVEPNDLSTIFPNVGNFHNLATLNTQNPPMGFMTM</sequence>
<dbReference type="InterPro" id="IPR010869">
    <property type="entry name" value="DUF1501"/>
</dbReference>
<comment type="caution">
    <text evidence="2">The sequence shown here is derived from an EMBL/GenBank/DDBJ whole genome shotgun (WGS) entry which is preliminary data.</text>
</comment>
<dbReference type="InterPro" id="IPR006311">
    <property type="entry name" value="TAT_signal"/>
</dbReference>
<dbReference type="PANTHER" id="PTHR43737:SF1">
    <property type="entry name" value="DUF1501 DOMAIN-CONTAINING PROTEIN"/>
    <property type="match status" value="1"/>
</dbReference>
<evidence type="ECO:0008006" key="4">
    <source>
        <dbReference type="Google" id="ProtNLM"/>
    </source>
</evidence>
<reference evidence="2 3" key="1">
    <citation type="submission" date="2018-06" db="EMBL/GenBank/DDBJ databases">
        <title>The draft genome sequence of Crocinitomix sp. SM1701.</title>
        <authorList>
            <person name="Zhang X."/>
        </authorList>
    </citation>
    <scope>NUCLEOTIDE SEQUENCE [LARGE SCALE GENOMIC DNA]</scope>
    <source>
        <strain evidence="2 3">SM1701</strain>
    </source>
</reference>
<organism evidence="2 3">
    <name type="scientific">Putridiphycobacter roseus</name>
    <dbReference type="NCBI Taxonomy" id="2219161"/>
    <lineage>
        <taxon>Bacteria</taxon>
        <taxon>Pseudomonadati</taxon>
        <taxon>Bacteroidota</taxon>
        <taxon>Flavobacteriia</taxon>
        <taxon>Flavobacteriales</taxon>
        <taxon>Crocinitomicaceae</taxon>
        <taxon>Putridiphycobacter</taxon>
    </lineage>
</organism>
<dbReference type="EMBL" id="QKSB01000013">
    <property type="protein sequence ID" value="PZE15982.1"/>
    <property type="molecule type" value="Genomic_DNA"/>
</dbReference>
<dbReference type="Proteomes" id="UP000249248">
    <property type="component" value="Unassembled WGS sequence"/>
</dbReference>
<keyword evidence="1" id="KW-0732">Signal</keyword>
<dbReference type="PANTHER" id="PTHR43737">
    <property type="entry name" value="BLL7424 PROTEIN"/>
    <property type="match status" value="1"/>
</dbReference>
<gene>
    <name evidence="2" type="ORF">DNU06_15150</name>
</gene>
<proteinExistence type="predicted"/>
<protein>
    <recommendedName>
        <fullName evidence="4">DUF1501 domain-containing protein</fullName>
    </recommendedName>
</protein>
<feature type="signal peptide" evidence="1">
    <location>
        <begin position="1"/>
        <end position="29"/>
    </location>
</feature>
<accession>A0A2W1NK07</accession>
<dbReference type="PROSITE" id="PS51318">
    <property type="entry name" value="TAT"/>
    <property type="match status" value="1"/>
</dbReference>
<dbReference type="AlphaFoldDB" id="A0A2W1NK07"/>
<evidence type="ECO:0000256" key="1">
    <source>
        <dbReference type="SAM" id="SignalP"/>
    </source>
</evidence>
<keyword evidence="3" id="KW-1185">Reference proteome</keyword>
<dbReference type="OrthoDB" id="9779968at2"/>
<dbReference type="RefSeq" id="WP_111064344.1">
    <property type="nucleotide sequence ID" value="NZ_JBHUCU010000020.1"/>
</dbReference>
<evidence type="ECO:0000313" key="2">
    <source>
        <dbReference type="EMBL" id="PZE15982.1"/>
    </source>
</evidence>
<name>A0A2W1NK07_9FLAO</name>
<dbReference type="Pfam" id="PF07394">
    <property type="entry name" value="DUF1501"/>
    <property type="match status" value="1"/>
</dbReference>
<evidence type="ECO:0000313" key="3">
    <source>
        <dbReference type="Proteomes" id="UP000249248"/>
    </source>
</evidence>